<reference evidence="10" key="1">
    <citation type="submission" date="2009-08" db="EMBL/GenBank/DDBJ databases">
        <title>Annotation of Salpingoeca rosetta.</title>
        <authorList>
            <consortium name="The Broad Institute Genome Sequencing Platform"/>
            <person name="Russ C."/>
            <person name="Cuomo C."/>
            <person name="Burger G."/>
            <person name="Gray M.W."/>
            <person name="Holland P.W.H."/>
            <person name="King N."/>
            <person name="Lang F.B.F."/>
            <person name="Roger A.J."/>
            <person name="Ruiz-Trillo I."/>
            <person name="Young S.K."/>
            <person name="Zeng Q."/>
            <person name="Gargeya S."/>
            <person name="Alvarado L."/>
            <person name="Berlin A."/>
            <person name="Chapman S.B."/>
            <person name="Chen Z."/>
            <person name="Freedman E."/>
            <person name="Gellesch M."/>
            <person name="Goldberg J."/>
            <person name="Griggs A."/>
            <person name="Gujja S."/>
            <person name="Heilman E."/>
            <person name="Heiman D."/>
            <person name="Howarth C."/>
            <person name="Mehta T."/>
            <person name="Neiman D."/>
            <person name="Pearson M."/>
            <person name="Roberts A."/>
            <person name="Saif S."/>
            <person name="Shea T."/>
            <person name="Shenoy N."/>
            <person name="Sisk P."/>
            <person name="Stolte C."/>
            <person name="Sykes S."/>
            <person name="White J."/>
            <person name="Yandava C."/>
            <person name="Haas B."/>
            <person name="Nusbaum C."/>
            <person name="Birren B."/>
        </authorList>
    </citation>
    <scope>NUCLEOTIDE SEQUENCE [LARGE SCALE GENOMIC DNA]</scope>
    <source>
        <strain evidence="10">ATCC 50818</strain>
    </source>
</reference>
<dbReference type="RefSeq" id="XP_004998313.1">
    <property type="nucleotide sequence ID" value="XM_004998256.1"/>
</dbReference>
<name>F2TXM9_SALR5</name>
<dbReference type="GO" id="GO:0005524">
    <property type="term" value="F:ATP binding"/>
    <property type="evidence" value="ECO:0007669"/>
    <property type="project" value="UniProtKB-UniRule"/>
</dbReference>
<evidence type="ECO:0000256" key="5">
    <source>
        <dbReference type="ARBA" id="ARBA00022840"/>
    </source>
</evidence>
<protein>
    <recommendedName>
        <fullName evidence="8">Protein-serine/threonine kinase</fullName>
        <ecNumber evidence="8">2.7.11.-</ecNumber>
    </recommendedName>
</protein>
<dbReference type="KEGG" id="sre:PTSG_00845"/>
<dbReference type="OMA" id="PIERRYF"/>
<dbReference type="InterPro" id="IPR005467">
    <property type="entry name" value="His_kinase_dom"/>
</dbReference>
<dbReference type="SUPFAM" id="SSF69012">
    <property type="entry name" value="alpha-ketoacid dehydrogenase kinase, N-terminal domain"/>
    <property type="match status" value="1"/>
</dbReference>
<accession>F2TXM9</accession>
<dbReference type="PANTHER" id="PTHR11947">
    <property type="entry name" value="PYRUVATE DEHYDROGENASE KINASE"/>
    <property type="match status" value="1"/>
</dbReference>
<dbReference type="InterPro" id="IPR039028">
    <property type="entry name" value="BCKD/PDK"/>
</dbReference>
<evidence type="ECO:0000313" key="10">
    <source>
        <dbReference type="EMBL" id="EGD76138.1"/>
    </source>
</evidence>
<dbReference type="InterPro" id="IPR036784">
    <property type="entry name" value="AK/P_DHK_N_sf"/>
</dbReference>
<keyword evidence="6 8" id="KW-0496">Mitochondrion</keyword>
<evidence type="ECO:0000256" key="6">
    <source>
        <dbReference type="ARBA" id="ARBA00023128"/>
    </source>
</evidence>
<evidence type="ECO:0000256" key="2">
    <source>
        <dbReference type="ARBA" id="ARBA00022679"/>
    </source>
</evidence>
<evidence type="ECO:0000259" key="9">
    <source>
        <dbReference type="PROSITE" id="PS50109"/>
    </source>
</evidence>
<keyword evidence="3 8" id="KW-0547">Nucleotide-binding</keyword>
<comment type="subcellular location">
    <subcellularLocation>
        <location evidence="8">Mitochondrion matrix</location>
    </subcellularLocation>
</comment>
<dbReference type="GO" id="GO:0005759">
    <property type="term" value="C:mitochondrial matrix"/>
    <property type="evidence" value="ECO:0007669"/>
    <property type="project" value="UniProtKB-SubCell"/>
</dbReference>
<dbReference type="Pfam" id="PF10436">
    <property type="entry name" value="BCDHK_Adom3"/>
    <property type="match status" value="1"/>
</dbReference>
<dbReference type="GeneID" id="16078908"/>
<dbReference type="InterPro" id="IPR003594">
    <property type="entry name" value="HATPase_dom"/>
</dbReference>
<dbReference type="InterPro" id="IPR018955">
    <property type="entry name" value="BCDHK/PDK_N"/>
</dbReference>
<evidence type="ECO:0000256" key="3">
    <source>
        <dbReference type="ARBA" id="ARBA00022741"/>
    </source>
</evidence>
<dbReference type="Proteomes" id="UP000007799">
    <property type="component" value="Unassembled WGS sequence"/>
</dbReference>
<feature type="domain" description="Histidine kinase" evidence="9">
    <location>
        <begin position="254"/>
        <end position="384"/>
    </location>
</feature>
<comment type="catalytic activity">
    <reaction evidence="7">
        <text>L-seryl-[pyruvate dehydrogenase E1 alpha subunit] + ATP = O-phospho-L-seryl-[pyruvate dehydrogenase E1 alpha subunit] + ADP + H(+)</text>
        <dbReference type="Rhea" id="RHEA:23052"/>
        <dbReference type="Rhea" id="RHEA-COMP:13689"/>
        <dbReference type="Rhea" id="RHEA-COMP:13690"/>
        <dbReference type="ChEBI" id="CHEBI:15378"/>
        <dbReference type="ChEBI" id="CHEBI:29999"/>
        <dbReference type="ChEBI" id="CHEBI:30616"/>
        <dbReference type="ChEBI" id="CHEBI:83421"/>
        <dbReference type="ChEBI" id="CHEBI:456216"/>
        <dbReference type="EC" id="2.7.11.2"/>
    </reaction>
</comment>
<dbReference type="Gene3D" id="1.20.140.20">
    <property type="entry name" value="Alpha-ketoacid/pyruvate dehydrogenase kinase, N-terminal domain"/>
    <property type="match status" value="1"/>
</dbReference>
<sequence length="415" mass="47598">MQRTRRLLTEATKFIDTRWSSSLESALARSAKYQISRLSLAQLLTFGQMEDPQLRMNQSCQFIQNEGVIRLAHMIKEMRTLPDDFLDEQHIRRVYNWYLESFRDLHEAEHVTPASSPQAGYVFTDRVRSILHRHSSTVLTFAMGFRNLKKQRKLRNCEHYVTSYLDRFLMSRIGIRFLFNQHMTLVEPPGQAQLEDDNRGSRWVGSIDRACDVCHIAYDAASNAKLLCETTHINTPDFEIVTPGDQRPILSYVPSHLYHILFELLKNSFRAVGEHHKDASSVPPVKVVIVKGDNDLTIKVSDEGGGIPFADVPRLFSYFYTTAETPDLDSWEEGMPDMNNAPLAGFGYGLPVSRLYARYFGGDLKVISVQGYGTDAFVFLHSVAENAHEVLPSYRPAELEYRRNQTDWMAHQQRA</sequence>
<keyword evidence="5 8" id="KW-0067">ATP-binding</keyword>
<dbReference type="EMBL" id="GL832956">
    <property type="protein sequence ID" value="EGD76138.1"/>
    <property type="molecule type" value="Genomic_DNA"/>
</dbReference>
<dbReference type="PROSITE" id="PS50109">
    <property type="entry name" value="HIS_KIN"/>
    <property type="match status" value="1"/>
</dbReference>
<evidence type="ECO:0000256" key="8">
    <source>
        <dbReference type="RuleBase" id="RU366032"/>
    </source>
</evidence>
<dbReference type="InParanoid" id="F2TXM9"/>
<evidence type="ECO:0000313" key="11">
    <source>
        <dbReference type="Proteomes" id="UP000007799"/>
    </source>
</evidence>
<evidence type="ECO:0000256" key="1">
    <source>
        <dbReference type="ARBA" id="ARBA00006155"/>
    </source>
</evidence>
<dbReference type="FunCoup" id="F2TXM9">
    <property type="interactions" value="1602"/>
</dbReference>
<dbReference type="Pfam" id="PF02518">
    <property type="entry name" value="HATPase_c"/>
    <property type="match status" value="1"/>
</dbReference>
<dbReference type="OrthoDB" id="241648at2759"/>
<dbReference type="eggNOG" id="KOG0787">
    <property type="taxonomic scope" value="Eukaryota"/>
</dbReference>
<dbReference type="Gene3D" id="3.30.565.10">
    <property type="entry name" value="Histidine kinase-like ATPase, C-terminal domain"/>
    <property type="match status" value="1"/>
</dbReference>
<dbReference type="AlphaFoldDB" id="F2TXM9"/>
<keyword evidence="10" id="KW-0670">Pyruvate</keyword>
<keyword evidence="11" id="KW-1185">Reference proteome</keyword>
<keyword evidence="4 8" id="KW-0418">Kinase</keyword>
<dbReference type="CDD" id="cd16929">
    <property type="entry name" value="HATPase_PDK-like"/>
    <property type="match status" value="1"/>
</dbReference>
<dbReference type="SUPFAM" id="SSF55874">
    <property type="entry name" value="ATPase domain of HSP90 chaperone/DNA topoisomerase II/histidine kinase"/>
    <property type="match status" value="1"/>
</dbReference>
<evidence type="ECO:0000256" key="4">
    <source>
        <dbReference type="ARBA" id="ARBA00022777"/>
    </source>
</evidence>
<dbReference type="EC" id="2.7.11.-" evidence="8"/>
<evidence type="ECO:0000256" key="7">
    <source>
        <dbReference type="ARBA" id="ARBA00048201"/>
    </source>
</evidence>
<dbReference type="PANTHER" id="PTHR11947:SF3">
    <property type="entry name" value="[PYRUVATE DEHYDROGENASE (ACETYL-TRANSFERRING)] KINASE, MITOCHONDRIAL"/>
    <property type="match status" value="1"/>
</dbReference>
<organism evidence="11">
    <name type="scientific">Salpingoeca rosetta (strain ATCC 50818 / BSB-021)</name>
    <dbReference type="NCBI Taxonomy" id="946362"/>
    <lineage>
        <taxon>Eukaryota</taxon>
        <taxon>Choanoflagellata</taxon>
        <taxon>Craspedida</taxon>
        <taxon>Salpingoecidae</taxon>
        <taxon>Salpingoeca</taxon>
    </lineage>
</organism>
<dbReference type="GO" id="GO:0010906">
    <property type="term" value="P:regulation of glucose metabolic process"/>
    <property type="evidence" value="ECO:0007669"/>
    <property type="project" value="TreeGrafter"/>
</dbReference>
<proteinExistence type="inferred from homology"/>
<dbReference type="GO" id="GO:0004740">
    <property type="term" value="F:pyruvate dehydrogenase (acetyl-transferring) kinase activity"/>
    <property type="evidence" value="ECO:0007669"/>
    <property type="project" value="UniProtKB-EC"/>
</dbReference>
<dbReference type="SMART" id="SM00387">
    <property type="entry name" value="HATPase_c"/>
    <property type="match status" value="1"/>
</dbReference>
<gene>
    <name evidence="10" type="ORF">PTSG_00845</name>
</gene>
<dbReference type="InterPro" id="IPR036890">
    <property type="entry name" value="HATPase_C_sf"/>
</dbReference>
<dbReference type="STRING" id="946362.F2TXM9"/>
<comment type="similarity">
    <text evidence="1 8">Belongs to the PDK/BCKDK protein kinase family.</text>
</comment>
<keyword evidence="2 8" id="KW-0808">Transferase</keyword>